<name>A0A1C2J5J1_ACITH</name>
<dbReference type="OrthoDB" id="9814738at2"/>
<dbReference type="RefSeq" id="WP_031572992.1">
    <property type="nucleotide sequence ID" value="NZ_JABBDW010000008.1"/>
</dbReference>
<sequence length="106" mass="11921">MTKEQLDMGKMEPFNRLTPAEAERLALLAEECGEVVQAVGKILRHGYESVHPDGGPTNRESLTRECGDVYHAIWRLIGAGDIDGNEMSQWADDKAKKMINYLHHQT</sequence>
<gene>
    <name evidence="1" type="ORF">A6M23_09725</name>
</gene>
<comment type="caution">
    <text evidence="1">The sequence shown here is derived from an EMBL/GenBank/DDBJ whole genome shotgun (WGS) entry which is preliminary data.</text>
</comment>
<reference evidence="1" key="1">
    <citation type="journal article" date="2016" name="Int. J. Mol. Sci.">
        <title>Comparative genomics of the extreme acidophile Acidithiobacillus thiooxidans reveals intraspecific divergence and niche adaptation.</title>
        <authorList>
            <person name="Zhang X."/>
            <person name="Feng X."/>
            <person name="Tao J."/>
            <person name="Ma L."/>
            <person name="Xiao Y."/>
            <person name="Liang Y."/>
            <person name="Liu X."/>
            <person name="Yin H."/>
        </authorList>
    </citation>
    <scope>NUCLEOTIDE SEQUENCE [LARGE SCALE GENOMIC DNA]</scope>
    <source>
        <strain evidence="1">DXS-W</strain>
    </source>
</reference>
<dbReference type="SUPFAM" id="SSF101386">
    <property type="entry name" value="all-alpha NTP pyrophosphatases"/>
    <property type="match status" value="1"/>
</dbReference>
<protein>
    <submittedName>
        <fullName evidence="1">Uncharacterized protein</fullName>
    </submittedName>
</protein>
<dbReference type="AlphaFoldDB" id="A0A1C2J5J1"/>
<evidence type="ECO:0000313" key="2">
    <source>
        <dbReference type="Proteomes" id="UP000095008"/>
    </source>
</evidence>
<dbReference type="Proteomes" id="UP000095008">
    <property type="component" value="Unassembled WGS sequence"/>
</dbReference>
<organism evidence="1 2">
    <name type="scientific">Acidithiobacillus thiooxidans</name>
    <name type="common">Thiobacillus thiooxidans</name>
    <dbReference type="NCBI Taxonomy" id="930"/>
    <lineage>
        <taxon>Bacteria</taxon>
        <taxon>Pseudomonadati</taxon>
        <taxon>Pseudomonadota</taxon>
        <taxon>Acidithiobacillia</taxon>
        <taxon>Acidithiobacillales</taxon>
        <taxon>Acidithiobacillaceae</taxon>
        <taxon>Acidithiobacillus</taxon>
    </lineage>
</organism>
<evidence type="ECO:0000313" key="1">
    <source>
        <dbReference type="EMBL" id="OCX72511.1"/>
    </source>
</evidence>
<proteinExistence type="predicted"/>
<dbReference type="EMBL" id="LWRY01000109">
    <property type="protein sequence ID" value="OCX72511.1"/>
    <property type="molecule type" value="Genomic_DNA"/>
</dbReference>
<accession>A0A1C2J5J1</accession>
<keyword evidence="2" id="KW-1185">Reference proteome</keyword>
<dbReference type="Gene3D" id="1.10.287.1080">
    <property type="entry name" value="MazG-like"/>
    <property type="match status" value="1"/>
</dbReference>